<dbReference type="EMBL" id="BCTB01000018">
    <property type="protein sequence ID" value="GAT15551.1"/>
    <property type="molecule type" value="Genomic_DNA"/>
</dbReference>
<reference evidence="2" key="2">
    <citation type="submission" date="2016-02" db="EMBL/GenBank/DDBJ databases">
        <title>Draft genome sequence of five rapidly growing Mycobacterium species.</title>
        <authorList>
            <person name="Katahira K."/>
            <person name="Gotou Y."/>
            <person name="Iida K."/>
            <person name="Ogura Y."/>
            <person name="Hayashi T."/>
        </authorList>
    </citation>
    <scope>NUCLEOTIDE SEQUENCE [LARGE SCALE GENOMIC DNA]</scope>
    <source>
        <strain evidence="2">JCM6362</strain>
    </source>
</reference>
<comment type="caution">
    <text evidence="1">The sequence shown here is derived from an EMBL/GenBank/DDBJ whole genome shotgun (WGS) entry which is preliminary data.</text>
</comment>
<dbReference type="Proteomes" id="UP000069654">
    <property type="component" value="Unassembled WGS sequence"/>
</dbReference>
<name>A0A124E8F3_MYCTH</name>
<protein>
    <submittedName>
        <fullName evidence="1">Uncharacterized protein</fullName>
    </submittedName>
</protein>
<dbReference type="OMA" id="YLAWNIW"/>
<organism evidence="1 2">
    <name type="scientific">Mycolicibacterium thermoresistibile</name>
    <name type="common">Mycobacterium thermoresistibile</name>
    <dbReference type="NCBI Taxonomy" id="1797"/>
    <lineage>
        <taxon>Bacteria</taxon>
        <taxon>Bacillati</taxon>
        <taxon>Actinomycetota</taxon>
        <taxon>Actinomycetes</taxon>
        <taxon>Mycobacteriales</taxon>
        <taxon>Mycobacteriaceae</taxon>
        <taxon>Mycolicibacterium</taxon>
    </lineage>
</organism>
<proteinExistence type="predicted"/>
<reference evidence="1 2" key="1">
    <citation type="journal article" date="2016" name="Genome Announc.">
        <title>Draft Genome Sequences of Five Rapidly Growing Mycobacterium Species, M. thermoresistibile, M. fortuitum subsp. acetamidolyticum, M. canariasense, M. brisbanense, and M. novocastrense.</title>
        <authorList>
            <person name="Katahira K."/>
            <person name="Ogura Y."/>
            <person name="Gotoh Y."/>
            <person name="Hayashi T."/>
        </authorList>
    </citation>
    <scope>NUCLEOTIDE SEQUENCE [LARGE SCALE GENOMIC DNA]</scope>
    <source>
        <strain evidence="1 2">JCM6362</strain>
    </source>
</reference>
<dbReference type="OrthoDB" id="3559921at2"/>
<dbReference type="AlphaFoldDB" id="A0A124E8F3"/>
<dbReference type="RefSeq" id="WP_003926448.1">
    <property type="nucleotide sequence ID" value="NZ_BCTB01000018.1"/>
</dbReference>
<accession>A0A124E8F3</accession>
<gene>
    <name evidence="1" type="ORF">RMCT_2521</name>
</gene>
<evidence type="ECO:0000313" key="2">
    <source>
        <dbReference type="Proteomes" id="UP000069654"/>
    </source>
</evidence>
<dbReference type="STRING" id="1797.RMCT_2521"/>
<evidence type="ECO:0000313" key="1">
    <source>
        <dbReference type="EMBL" id="GAT15551.1"/>
    </source>
</evidence>
<sequence length="399" mass="45228">MNAPAVAFSKQLLTDPDYEPTLEEWNQLILHGGRAYKSELARRTVFESELFGMNTYIVMSMMEDYLKVPDRIRLITQHASPEELVRSGLPIGSKRSFINLAAMPLHYMTGRELYVDLGENKLEDGLEDQLEVLRFWRRATIAMRTDGVLFNMDAEPPNSSHVVDDDLRKSILAQLEPNDAKVTATIRKFAARLTAYAFLENCDARTAVCDTGPYDLGDGTFLALRELCCDGDGDFPWVDGIRETLPEHHFVIAYRLPNSVSMDNNVWGTAWFTPSDHLSEVIEARVFASKNGQLRALSQQEVDEMTGHVRKAHRALYARLAETDAEERNLYATQMYSWKLKPWARIAGCYDKIDWSISPSIVESYQRFKDPEVALTLIGGVFVPEDRDSCFRPIGKAGD</sequence>